<comment type="caution">
    <text evidence="4">The sequence shown here is derived from an EMBL/GenBank/DDBJ whole genome shotgun (WGS) entry which is preliminary data.</text>
</comment>
<name>A0AAW1WX04_RUBAR</name>
<reference evidence="4 5" key="1">
    <citation type="journal article" date="2023" name="G3 (Bethesda)">
        <title>A chromosome-length genome assembly and annotation of blackberry (Rubus argutus, cv. 'Hillquist').</title>
        <authorList>
            <person name="Bruna T."/>
            <person name="Aryal R."/>
            <person name="Dudchenko O."/>
            <person name="Sargent D.J."/>
            <person name="Mead D."/>
            <person name="Buti M."/>
            <person name="Cavallini A."/>
            <person name="Hytonen T."/>
            <person name="Andres J."/>
            <person name="Pham M."/>
            <person name="Weisz D."/>
            <person name="Mascagni F."/>
            <person name="Usai G."/>
            <person name="Natali L."/>
            <person name="Bassil N."/>
            <person name="Fernandez G.E."/>
            <person name="Lomsadze A."/>
            <person name="Armour M."/>
            <person name="Olukolu B."/>
            <person name="Poorten T."/>
            <person name="Britton C."/>
            <person name="Davik J."/>
            <person name="Ashrafi H."/>
            <person name="Aiden E.L."/>
            <person name="Borodovsky M."/>
            <person name="Worthington M."/>
        </authorList>
    </citation>
    <scope>NUCLEOTIDE SEQUENCE [LARGE SCALE GENOMIC DNA]</scope>
    <source>
        <strain evidence="4">PI 553951</strain>
    </source>
</reference>
<evidence type="ECO:0000256" key="2">
    <source>
        <dbReference type="ARBA" id="ARBA00011073"/>
    </source>
</evidence>
<dbReference type="GO" id="GO:0006508">
    <property type="term" value="P:proteolysis"/>
    <property type="evidence" value="ECO:0007669"/>
    <property type="project" value="InterPro"/>
</dbReference>
<dbReference type="EMBL" id="JBEDUW010000005">
    <property type="protein sequence ID" value="KAK9927932.1"/>
    <property type="molecule type" value="Genomic_DNA"/>
</dbReference>
<evidence type="ECO:0000313" key="4">
    <source>
        <dbReference type="EMBL" id="KAK9927932.1"/>
    </source>
</evidence>
<dbReference type="SUPFAM" id="SSF52743">
    <property type="entry name" value="Subtilisin-like"/>
    <property type="match status" value="1"/>
</dbReference>
<dbReference type="GO" id="GO:0005576">
    <property type="term" value="C:extracellular region"/>
    <property type="evidence" value="ECO:0007669"/>
    <property type="project" value="UniProtKB-SubCell"/>
</dbReference>
<evidence type="ECO:0000313" key="5">
    <source>
        <dbReference type="Proteomes" id="UP001457282"/>
    </source>
</evidence>
<dbReference type="Proteomes" id="UP001457282">
    <property type="component" value="Unassembled WGS sequence"/>
</dbReference>
<dbReference type="InterPro" id="IPR045051">
    <property type="entry name" value="SBT"/>
</dbReference>
<keyword evidence="3" id="KW-0732">Signal</keyword>
<protein>
    <submittedName>
        <fullName evidence="4">Uncharacterized protein</fullName>
    </submittedName>
</protein>
<comment type="subcellular location">
    <subcellularLocation>
        <location evidence="1">Secreted</location>
    </subcellularLocation>
</comment>
<keyword evidence="5" id="KW-1185">Reference proteome</keyword>
<gene>
    <name evidence="4" type="ORF">M0R45_025092</name>
</gene>
<proteinExistence type="inferred from homology"/>
<dbReference type="PANTHER" id="PTHR10795">
    <property type="entry name" value="PROPROTEIN CONVERTASE SUBTILISIN/KEXIN"/>
    <property type="match status" value="1"/>
</dbReference>
<evidence type="ECO:0000256" key="3">
    <source>
        <dbReference type="ARBA" id="ARBA00022729"/>
    </source>
</evidence>
<dbReference type="Gene3D" id="3.40.50.200">
    <property type="entry name" value="Peptidase S8/S53 domain"/>
    <property type="match status" value="1"/>
</dbReference>
<sequence length="127" mass="13056">MILPCTLILGCRKLTGTRYFNNGHGSLPYSGLLVTVPGISVFGKGNETAKSGSSQGRVAAYKVCWTPFEGVGCFDADILAAFDAAISDGENVISTSRGGGTECCNNAGHIPPKMAPVEGVVSSNLEG</sequence>
<dbReference type="AlphaFoldDB" id="A0AAW1WX04"/>
<organism evidence="4 5">
    <name type="scientific">Rubus argutus</name>
    <name type="common">Southern blackberry</name>
    <dbReference type="NCBI Taxonomy" id="59490"/>
    <lineage>
        <taxon>Eukaryota</taxon>
        <taxon>Viridiplantae</taxon>
        <taxon>Streptophyta</taxon>
        <taxon>Embryophyta</taxon>
        <taxon>Tracheophyta</taxon>
        <taxon>Spermatophyta</taxon>
        <taxon>Magnoliopsida</taxon>
        <taxon>eudicotyledons</taxon>
        <taxon>Gunneridae</taxon>
        <taxon>Pentapetalae</taxon>
        <taxon>rosids</taxon>
        <taxon>fabids</taxon>
        <taxon>Rosales</taxon>
        <taxon>Rosaceae</taxon>
        <taxon>Rosoideae</taxon>
        <taxon>Rosoideae incertae sedis</taxon>
        <taxon>Rubus</taxon>
    </lineage>
</organism>
<dbReference type="InterPro" id="IPR036852">
    <property type="entry name" value="Peptidase_S8/S53_dom_sf"/>
</dbReference>
<comment type="similarity">
    <text evidence="2">Belongs to the peptidase S8 family.</text>
</comment>
<dbReference type="GO" id="GO:0004252">
    <property type="term" value="F:serine-type endopeptidase activity"/>
    <property type="evidence" value="ECO:0007669"/>
    <property type="project" value="InterPro"/>
</dbReference>
<evidence type="ECO:0000256" key="1">
    <source>
        <dbReference type="ARBA" id="ARBA00004613"/>
    </source>
</evidence>
<accession>A0AAW1WX04</accession>